<protein>
    <recommendedName>
        <fullName evidence="3">Transcriptional regulator</fullName>
    </recommendedName>
</protein>
<keyword evidence="2" id="KW-1185">Reference proteome</keyword>
<evidence type="ECO:0000313" key="2">
    <source>
        <dbReference type="Proteomes" id="UP000194798"/>
    </source>
</evidence>
<reference evidence="1 2" key="1">
    <citation type="submission" date="2016-12" db="EMBL/GenBank/DDBJ databases">
        <title>Thioflexothrix psekupsii D3 genome sequencing and assembly.</title>
        <authorList>
            <person name="Fomenkov A."/>
            <person name="Vincze T."/>
            <person name="Grabovich M."/>
            <person name="Anton B.P."/>
            <person name="Dubinina G."/>
            <person name="Orlova M."/>
            <person name="Belousova E."/>
            <person name="Roberts R.J."/>
        </authorList>
    </citation>
    <scope>NUCLEOTIDE SEQUENCE [LARGE SCALE GENOMIC DNA]</scope>
    <source>
        <strain evidence="1">D3</strain>
    </source>
</reference>
<proteinExistence type="predicted"/>
<comment type="caution">
    <text evidence="1">The sequence shown here is derived from an EMBL/GenBank/DDBJ whole genome shotgun (WGS) entry which is preliminary data.</text>
</comment>
<sequence>MAMTELIDFIKQQGIFRRKSIKKNQHSQLRKLYETGQVMRLSKGLYASTEFTIDEHFSLIQTVKAVPKGTICLLSALHFHHLTTQLPFKVWLAVPPNTSIPKDIPIHYVQFSGQALETGREFHILNGVPVPIYNPAKTVADCFKHRNKIGLDIALEALKNCWSERRCTMQELYEYAEICKVKTVMQPYLEFLAI</sequence>
<organism evidence="1 2">
    <name type="scientific">Thioflexithrix psekupsensis</name>
    <dbReference type="NCBI Taxonomy" id="1570016"/>
    <lineage>
        <taxon>Bacteria</taxon>
        <taxon>Pseudomonadati</taxon>
        <taxon>Pseudomonadota</taxon>
        <taxon>Gammaproteobacteria</taxon>
        <taxon>Thiotrichales</taxon>
        <taxon>Thioflexithrix</taxon>
    </lineage>
</organism>
<name>A0A251XAB6_9GAMM</name>
<dbReference type="EMBL" id="MSLT01000012">
    <property type="protein sequence ID" value="OUD14677.1"/>
    <property type="molecule type" value="Genomic_DNA"/>
</dbReference>
<accession>A0A251XAB6</accession>
<dbReference type="AlphaFoldDB" id="A0A251XAB6"/>
<gene>
    <name evidence="1" type="ORF">TPSD3_08965</name>
</gene>
<evidence type="ECO:0000313" key="1">
    <source>
        <dbReference type="EMBL" id="OUD14677.1"/>
    </source>
</evidence>
<dbReference type="Proteomes" id="UP000194798">
    <property type="component" value="Unassembled WGS sequence"/>
</dbReference>
<dbReference type="OrthoDB" id="9789781at2"/>
<evidence type="ECO:0008006" key="3">
    <source>
        <dbReference type="Google" id="ProtNLM"/>
    </source>
</evidence>